<dbReference type="Gene3D" id="1.10.287.1080">
    <property type="entry name" value="MazG-like"/>
    <property type="match status" value="1"/>
</dbReference>
<proteinExistence type="predicted"/>
<keyword evidence="1" id="KW-0238">DNA-binding</keyword>
<evidence type="ECO:0000313" key="2">
    <source>
        <dbReference type="Proteomes" id="UP000622430"/>
    </source>
</evidence>
<sequence length="209" mass="23094">MSTKQNNVNETIPEALALMSTDYFGRIRQWASDRNLIKGADSKSQFLKLQSEKGELSAAIVSADKDEIIDGIGDAAVVLTIIAAQNGIELDNSHIHSEMKYFNGIVERFPHFISEFLTLDAQVGKLGDAIAKGQDVQPYIEGAINQLNFIAQMYHSQMGVSAAQAFPHALDRAYDDIKDRKGVMYNGVFVKSTDERYDAIMAELSDEKA</sequence>
<reference evidence="1" key="1">
    <citation type="submission" date="2021-01" db="EMBL/GenBank/DDBJ databases">
        <authorList>
            <person name="Rakov C."/>
            <person name="Alkalay-Oren S."/>
            <person name="Coppenhagen-Glazer S."/>
            <person name="Hazan R."/>
        </authorList>
    </citation>
    <scope>NUCLEOTIDE SEQUENCE</scope>
</reference>
<name>A0A889IQK6_9CAUD</name>
<dbReference type="SUPFAM" id="SSF101386">
    <property type="entry name" value="all-alpha NTP pyrophosphatases"/>
    <property type="match status" value="1"/>
</dbReference>
<keyword evidence="2" id="KW-1185">Reference proteome</keyword>
<dbReference type="EMBL" id="MW460246">
    <property type="protein sequence ID" value="QRE00404.1"/>
    <property type="molecule type" value="Genomic_DNA"/>
</dbReference>
<dbReference type="GO" id="GO:0003677">
    <property type="term" value="F:DNA binding"/>
    <property type="evidence" value="ECO:0007669"/>
    <property type="project" value="UniProtKB-KW"/>
</dbReference>
<dbReference type="CDD" id="cd11540">
    <property type="entry name" value="NTP-PPase_u3"/>
    <property type="match status" value="1"/>
</dbReference>
<evidence type="ECO:0000313" key="1">
    <source>
        <dbReference type="EMBL" id="QRE00404.1"/>
    </source>
</evidence>
<accession>A0A889IQK6</accession>
<organism evidence="1 2">
    <name type="scientific">Burkholderia phage BCSR52</name>
    <dbReference type="NCBI Taxonomy" id="2805748"/>
    <lineage>
        <taxon>Viruses</taxon>
        <taxon>Duplodnaviria</taxon>
        <taxon>Heunggongvirae</taxon>
        <taxon>Uroviricota</taxon>
        <taxon>Caudoviricetes</taxon>
        <taxon>Lindbergviridae</taxon>
        <taxon>Irusalimvirus</taxon>
        <taxon>Irusalimvirus BCSR52</taxon>
    </lineage>
</organism>
<protein>
    <submittedName>
        <fullName evidence="1">DNA-binding protein</fullName>
    </submittedName>
</protein>
<dbReference type="Proteomes" id="UP000622430">
    <property type="component" value="Segment"/>
</dbReference>